<comment type="cofactor">
    <cofactor evidence="5">
        <name>Zn(2+)</name>
        <dbReference type="ChEBI" id="CHEBI:29105"/>
    </cofactor>
    <text evidence="5">Binds 1 zinc ion per subunit.</text>
</comment>
<feature type="domain" description="Succinylglutamate desuccinylase/Aspartoacylase catalytic" evidence="8">
    <location>
        <begin position="52"/>
        <end position="241"/>
    </location>
</feature>
<evidence type="ECO:0000256" key="2">
    <source>
        <dbReference type="ARBA" id="ARBA00022723"/>
    </source>
</evidence>
<keyword evidence="2 5" id="KW-0479">Metal-binding</keyword>
<evidence type="ECO:0000313" key="9">
    <source>
        <dbReference type="EMBL" id="KFZ38455.1"/>
    </source>
</evidence>
<dbReference type="InterPro" id="IPR007036">
    <property type="entry name" value="Aste_AspA_hybrid_dom"/>
</dbReference>
<dbReference type="NCBIfam" id="NF003706">
    <property type="entry name" value="PRK05324.1"/>
    <property type="match status" value="1"/>
</dbReference>
<dbReference type="Pfam" id="PF04952">
    <property type="entry name" value="AstE_AspA_hybrid"/>
    <property type="match status" value="1"/>
</dbReference>
<dbReference type="UniPathway" id="UPA00185">
    <property type="reaction ID" value="UER00283"/>
</dbReference>
<comment type="function">
    <text evidence="5">Transforms N(2)-succinylglutamate into succinate and glutamate.</text>
</comment>
<gene>
    <name evidence="5" type="primary">astE</name>
    <name evidence="9" type="ORF">HR45_03195</name>
</gene>
<comment type="catalytic activity">
    <reaction evidence="5">
        <text>N-succinyl-L-glutamate + H2O = L-glutamate + succinate</text>
        <dbReference type="Rhea" id="RHEA:15169"/>
        <dbReference type="ChEBI" id="CHEBI:15377"/>
        <dbReference type="ChEBI" id="CHEBI:29985"/>
        <dbReference type="ChEBI" id="CHEBI:30031"/>
        <dbReference type="ChEBI" id="CHEBI:58763"/>
        <dbReference type="EC" id="3.5.1.96"/>
    </reaction>
</comment>
<organism evidence="9 10">
    <name type="scientific">Shewanella mangrovi</name>
    <dbReference type="NCBI Taxonomy" id="1515746"/>
    <lineage>
        <taxon>Bacteria</taxon>
        <taxon>Pseudomonadati</taxon>
        <taxon>Pseudomonadota</taxon>
        <taxon>Gammaproteobacteria</taxon>
        <taxon>Alteromonadales</taxon>
        <taxon>Shewanellaceae</taxon>
        <taxon>Shewanella</taxon>
    </lineage>
</organism>
<keyword evidence="3 5" id="KW-0378">Hydrolase</keyword>
<comment type="similarity">
    <text evidence="5">Belongs to the AspA/AstE family. Succinylglutamate desuccinylase subfamily.</text>
</comment>
<dbReference type="HAMAP" id="MF_00767">
    <property type="entry name" value="Arg_catab_AstE"/>
    <property type="match status" value="1"/>
</dbReference>
<dbReference type="CDD" id="cd03855">
    <property type="entry name" value="M14_ASTE"/>
    <property type="match status" value="1"/>
</dbReference>
<sequence>MFMTVKSSPLLDFLAATLADETLPNTIEQADFTARFVARGIVQIDPNQRTSRDIVISCGIHGNETAPIEICNRLLQRIARGELAVKQRLLVIFGNPAAMLQQTRFVDENLNRLFCGSHSQGEQNLERKRAAEIEAAVAAFYVDASRARLHWDLHTAIRASAHEKFAVCPYQPERGYRRSVLALLADAGIEAFLFNHAPAYTFSYHSSKLFNADAFTIELGKVAAFGANDLSRLEKLDVVLSRLIAGEELTPDADVLKDVTFYQVSRVITKDHDSFDFSFAEATANFTRFSQGELIAKSSTNSVFCDAVTEAIVFPNAKVPVGQRAALCVVPVSIEQVCM</sequence>
<reference evidence="9 10" key="1">
    <citation type="submission" date="2014-06" db="EMBL/GenBank/DDBJ databases">
        <title>Shewanella sp. YQH10.</title>
        <authorList>
            <person name="Liu Y."/>
            <person name="Zeng R."/>
        </authorList>
    </citation>
    <scope>NUCLEOTIDE SEQUENCE [LARGE SCALE GENOMIC DNA]</scope>
    <source>
        <strain evidence="9 10">YQH10</strain>
    </source>
</reference>
<dbReference type="GO" id="GO:0019545">
    <property type="term" value="P:L-arginine catabolic process to succinate"/>
    <property type="evidence" value="ECO:0007669"/>
    <property type="project" value="UniProtKB-UniRule"/>
</dbReference>
<dbReference type="GO" id="GO:0019544">
    <property type="term" value="P:L-arginine catabolic process to L-glutamate"/>
    <property type="evidence" value="ECO:0007669"/>
    <property type="project" value="UniProtKB-UniRule"/>
</dbReference>
<dbReference type="NCBIfam" id="TIGR03242">
    <property type="entry name" value="arg_catab_astE"/>
    <property type="match status" value="1"/>
</dbReference>
<name>A0A094JEX5_9GAMM</name>
<dbReference type="Gene3D" id="3.40.630.10">
    <property type="entry name" value="Zn peptidases"/>
    <property type="match status" value="1"/>
</dbReference>
<dbReference type="InterPro" id="IPR016681">
    <property type="entry name" value="SuccinylGlu_desuccinylase"/>
</dbReference>
<feature type="binding site" evidence="5">
    <location>
        <position position="154"/>
    </location>
    <ligand>
        <name>Zn(2+)</name>
        <dbReference type="ChEBI" id="CHEBI:29105"/>
    </ligand>
</feature>
<dbReference type="InterPro" id="IPR055438">
    <property type="entry name" value="AstE_AspA_cat"/>
</dbReference>
<dbReference type="Proteomes" id="UP000029264">
    <property type="component" value="Unassembled WGS sequence"/>
</dbReference>
<keyword evidence="4 5" id="KW-0862">Zinc</keyword>
<evidence type="ECO:0000259" key="7">
    <source>
        <dbReference type="Pfam" id="PF04952"/>
    </source>
</evidence>
<protein>
    <recommendedName>
        <fullName evidence="5 6">Succinylglutamate desuccinylase</fullName>
        <ecNumber evidence="5 6">3.5.1.96</ecNumber>
    </recommendedName>
</protein>
<dbReference type="EC" id="3.5.1.96" evidence="5 6"/>
<evidence type="ECO:0000256" key="4">
    <source>
        <dbReference type="ARBA" id="ARBA00022833"/>
    </source>
</evidence>
<evidence type="ECO:0000256" key="1">
    <source>
        <dbReference type="ARBA" id="ARBA00022503"/>
    </source>
</evidence>
<evidence type="ECO:0000256" key="3">
    <source>
        <dbReference type="ARBA" id="ARBA00022801"/>
    </source>
</evidence>
<dbReference type="SUPFAM" id="SSF53187">
    <property type="entry name" value="Zn-dependent exopeptidases"/>
    <property type="match status" value="1"/>
</dbReference>
<dbReference type="eggNOG" id="COG2988">
    <property type="taxonomic scope" value="Bacteria"/>
</dbReference>
<feature type="binding site" evidence="5">
    <location>
        <position position="64"/>
    </location>
    <ligand>
        <name>Zn(2+)</name>
        <dbReference type="ChEBI" id="CHEBI:29105"/>
    </ligand>
</feature>
<dbReference type="GO" id="GO:0009017">
    <property type="term" value="F:succinylglutamate desuccinylase activity"/>
    <property type="evidence" value="ECO:0007669"/>
    <property type="project" value="UniProtKB-UniRule"/>
</dbReference>
<accession>A0A094JEX5</accession>
<dbReference type="PIRSF" id="PIRSF017020">
    <property type="entry name" value="AstE"/>
    <property type="match status" value="1"/>
</dbReference>
<dbReference type="EMBL" id="JPEO01000002">
    <property type="protein sequence ID" value="KFZ38455.1"/>
    <property type="molecule type" value="Genomic_DNA"/>
</dbReference>
<evidence type="ECO:0000313" key="10">
    <source>
        <dbReference type="Proteomes" id="UP000029264"/>
    </source>
</evidence>
<dbReference type="GO" id="GO:0008270">
    <property type="term" value="F:zinc ion binding"/>
    <property type="evidence" value="ECO:0007669"/>
    <property type="project" value="UniProtKB-UniRule"/>
</dbReference>
<dbReference type="PANTHER" id="PTHR15162:SF7">
    <property type="entry name" value="SUCCINYLGLUTAMATE DESUCCINYLASE"/>
    <property type="match status" value="1"/>
</dbReference>
<evidence type="ECO:0000256" key="6">
    <source>
        <dbReference type="NCBIfam" id="TIGR03242"/>
    </source>
</evidence>
<dbReference type="GO" id="GO:0016788">
    <property type="term" value="F:hydrolase activity, acting on ester bonds"/>
    <property type="evidence" value="ECO:0007669"/>
    <property type="project" value="UniProtKB-UniRule"/>
</dbReference>
<evidence type="ECO:0000259" key="8">
    <source>
        <dbReference type="Pfam" id="PF24827"/>
    </source>
</evidence>
<feature type="binding site" evidence="5">
    <location>
        <position position="61"/>
    </location>
    <ligand>
        <name>Zn(2+)</name>
        <dbReference type="ChEBI" id="CHEBI:29105"/>
    </ligand>
</feature>
<keyword evidence="1 5" id="KW-0056">Arginine metabolism</keyword>
<dbReference type="Pfam" id="PF24827">
    <property type="entry name" value="AstE_AspA_cat"/>
    <property type="match status" value="1"/>
</dbReference>
<dbReference type="PANTHER" id="PTHR15162">
    <property type="entry name" value="ASPARTOACYLASE"/>
    <property type="match status" value="1"/>
</dbReference>
<dbReference type="InterPro" id="IPR050178">
    <property type="entry name" value="AspA/AstE_fam"/>
</dbReference>
<keyword evidence="10" id="KW-1185">Reference proteome</keyword>
<feature type="domain" description="AstE/AspA barrel-sandwich hybrid" evidence="7">
    <location>
        <begin position="258"/>
        <end position="331"/>
    </location>
</feature>
<dbReference type="STRING" id="1515746.HR45_03195"/>
<evidence type="ECO:0000256" key="5">
    <source>
        <dbReference type="HAMAP-Rule" id="MF_00767"/>
    </source>
</evidence>
<proteinExistence type="inferred from homology"/>
<comment type="pathway">
    <text evidence="5">Amino-acid degradation; L-arginine degradation via AST pathway; L-glutamate and succinate from L-arginine: step 5/5.</text>
</comment>
<comment type="caution">
    <text evidence="9">The sequence shown here is derived from an EMBL/GenBank/DDBJ whole genome shotgun (WGS) entry which is preliminary data.</text>
</comment>
<feature type="active site" evidence="5">
    <location>
        <position position="218"/>
    </location>
</feature>
<dbReference type="AlphaFoldDB" id="A0A094JEX5"/>